<evidence type="ECO:0000256" key="1">
    <source>
        <dbReference type="ARBA" id="ARBA00006464"/>
    </source>
</evidence>
<proteinExistence type="inferred from homology"/>
<dbReference type="PANTHER" id="PTHR30576:SF10">
    <property type="entry name" value="SLL5057 PROTEIN"/>
    <property type="match status" value="1"/>
</dbReference>
<dbReference type="RefSeq" id="WP_319625209.1">
    <property type="nucleotide sequence ID" value="NZ_JAWXXV010000003.1"/>
</dbReference>
<keyword evidence="5" id="KW-0808">Transferase</keyword>
<dbReference type="Pfam" id="PF02397">
    <property type="entry name" value="Bac_transf"/>
    <property type="match status" value="1"/>
</dbReference>
<sequence>MKRAFDLLLALLLAIPALLLVIPAAALVWVEAGCSPFFLQRRVGLMRRPFILIKLRTMHPAAPQGASHEVGTAHILRSGIWLRRLKIDELPQIWNVLLGEMSFVGPRPCLPSQIELIDARAARGVYALVPGITGPAQVAGIDMSTPRRLAEMDATYLGPWHLRRDLALIAATAGSGGRGDAATVVTDTDREQPGR</sequence>
<evidence type="ECO:0000256" key="2">
    <source>
        <dbReference type="ARBA" id="ARBA00023169"/>
    </source>
</evidence>
<evidence type="ECO:0000259" key="4">
    <source>
        <dbReference type="Pfam" id="PF02397"/>
    </source>
</evidence>
<dbReference type="EMBL" id="JAWXXV010000003">
    <property type="protein sequence ID" value="MDX5986613.1"/>
    <property type="molecule type" value="Genomic_DNA"/>
</dbReference>
<evidence type="ECO:0000313" key="6">
    <source>
        <dbReference type="Proteomes" id="UP001279660"/>
    </source>
</evidence>
<name>A0ABU4PR44_9SPHN</name>
<feature type="region of interest" description="Disordered" evidence="3">
    <location>
        <begin position="175"/>
        <end position="195"/>
    </location>
</feature>
<dbReference type="PANTHER" id="PTHR30576">
    <property type="entry name" value="COLANIC BIOSYNTHESIS UDP-GLUCOSE LIPID CARRIER TRANSFERASE"/>
    <property type="match status" value="1"/>
</dbReference>
<comment type="similarity">
    <text evidence="1">Belongs to the bacterial sugar transferase family.</text>
</comment>
<organism evidence="5 6">
    <name type="scientific">Sphingomonas echinoides</name>
    <dbReference type="NCBI Taxonomy" id="59803"/>
    <lineage>
        <taxon>Bacteria</taxon>
        <taxon>Pseudomonadati</taxon>
        <taxon>Pseudomonadota</taxon>
        <taxon>Alphaproteobacteria</taxon>
        <taxon>Sphingomonadales</taxon>
        <taxon>Sphingomonadaceae</taxon>
        <taxon>Sphingomonas</taxon>
    </lineage>
</organism>
<dbReference type="Proteomes" id="UP001279660">
    <property type="component" value="Unassembled WGS sequence"/>
</dbReference>
<evidence type="ECO:0000256" key="3">
    <source>
        <dbReference type="SAM" id="MobiDB-lite"/>
    </source>
</evidence>
<feature type="domain" description="Bacterial sugar transferase" evidence="4">
    <location>
        <begin position="2"/>
        <end position="173"/>
    </location>
</feature>
<comment type="caution">
    <text evidence="5">The sequence shown here is derived from an EMBL/GenBank/DDBJ whole genome shotgun (WGS) entry which is preliminary data.</text>
</comment>
<reference evidence="5 6" key="1">
    <citation type="submission" date="2023-11" db="EMBL/GenBank/DDBJ databases">
        <title>MicrobeMod: A computational toolkit for identifying prokaryotic methylation and restriction-modification with nanopore sequencing.</title>
        <authorList>
            <person name="Crits-Christoph A."/>
            <person name="Kang S.C."/>
            <person name="Lee H."/>
            <person name="Ostrov N."/>
        </authorList>
    </citation>
    <scope>NUCLEOTIDE SEQUENCE [LARGE SCALE GENOMIC DNA]</scope>
    <source>
        <strain evidence="5 6">ATCC 14820</strain>
    </source>
</reference>
<gene>
    <name evidence="5" type="ORF">SIL82_20355</name>
</gene>
<keyword evidence="6" id="KW-1185">Reference proteome</keyword>
<protein>
    <submittedName>
        <fullName evidence="5">Sugar transferase</fullName>
        <ecNumber evidence="5">2.7.8.-</ecNumber>
    </submittedName>
</protein>
<dbReference type="InterPro" id="IPR003362">
    <property type="entry name" value="Bact_transf"/>
</dbReference>
<accession>A0ABU4PR44</accession>
<evidence type="ECO:0000313" key="5">
    <source>
        <dbReference type="EMBL" id="MDX5986613.1"/>
    </source>
</evidence>
<dbReference type="EC" id="2.7.8.-" evidence="5"/>
<dbReference type="GO" id="GO:0016740">
    <property type="term" value="F:transferase activity"/>
    <property type="evidence" value="ECO:0007669"/>
    <property type="project" value="UniProtKB-KW"/>
</dbReference>
<keyword evidence="2" id="KW-0270">Exopolysaccharide synthesis</keyword>